<organism evidence="2 3">
    <name type="scientific">Posidoniimonas polymericola</name>
    <dbReference type="NCBI Taxonomy" id="2528002"/>
    <lineage>
        <taxon>Bacteria</taxon>
        <taxon>Pseudomonadati</taxon>
        <taxon>Planctomycetota</taxon>
        <taxon>Planctomycetia</taxon>
        <taxon>Pirellulales</taxon>
        <taxon>Lacipirellulaceae</taxon>
        <taxon>Posidoniimonas</taxon>
    </lineage>
</organism>
<feature type="domain" description="Amine oxidase" evidence="1">
    <location>
        <begin position="15"/>
        <end position="290"/>
    </location>
</feature>
<proteinExistence type="predicted"/>
<accession>A0A5C5YMC5</accession>
<gene>
    <name evidence="2" type="ORF">Pla123a_29100</name>
</gene>
<dbReference type="Gene3D" id="3.50.50.60">
    <property type="entry name" value="FAD/NAD(P)-binding domain"/>
    <property type="match status" value="1"/>
</dbReference>
<dbReference type="Pfam" id="PF01593">
    <property type="entry name" value="Amino_oxidase"/>
    <property type="match status" value="1"/>
</dbReference>
<evidence type="ECO:0000259" key="1">
    <source>
        <dbReference type="Pfam" id="PF01593"/>
    </source>
</evidence>
<name>A0A5C5YMC5_9BACT</name>
<dbReference type="PANTHER" id="PTHR42923:SF17">
    <property type="entry name" value="AMINE OXIDASE DOMAIN-CONTAINING PROTEIN"/>
    <property type="match status" value="1"/>
</dbReference>
<dbReference type="Gene3D" id="1.10.3110.10">
    <property type="entry name" value="protoporphyrinogen ix oxidase, domain 3"/>
    <property type="match status" value="1"/>
</dbReference>
<dbReference type="AlphaFoldDB" id="A0A5C5YMC5"/>
<reference evidence="2 3" key="1">
    <citation type="submission" date="2019-02" db="EMBL/GenBank/DDBJ databases">
        <title>Deep-cultivation of Planctomycetes and their phenomic and genomic characterization uncovers novel biology.</title>
        <authorList>
            <person name="Wiegand S."/>
            <person name="Jogler M."/>
            <person name="Boedeker C."/>
            <person name="Pinto D."/>
            <person name="Vollmers J."/>
            <person name="Rivas-Marin E."/>
            <person name="Kohn T."/>
            <person name="Peeters S.H."/>
            <person name="Heuer A."/>
            <person name="Rast P."/>
            <person name="Oberbeckmann S."/>
            <person name="Bunk B."/>
            <person name="Jeske O."/>
            <person name="Meyerdierks A."/>
            <person name="Storesund J.E."/>
            <person name="Kallscheuer N."/>
            <person name="Luecker S."/>
            <person name="Lage O.M."/>
            <person name="Pohl T."/>
            <person name="Merkel B.J."/>
            <person name="Hornburger P."/>
            <person name="Mueller R.-W."/>
            <person name="Bruemmer F."/>
            <person name="Labrenz M."/>
            <person name="Spormann A.M."/>
            <person name="Op Den Camp H."/>
            <person name="Overmann J."/>
            <person name="Amann R."/>
            <person name="Jetten M.S.M."/>
            <person name="Mascher T."/>
            <person name="Medema M.H."/>
            <person name="Devos D.P."/>
            <person name="Kaster A.-K."/>
            <person name="Ovreas L."/>
            <person name="Rohde M."/>
            <person name="Galperin M.Y."/>
            <person name="Jogler C."/>
        </authorList>
    </citation>
    <scope>NUCLEOTIDE SEQUENCE [LARGE SCALE GENOMIC DNA]</scope>
    <source>
        <strain evidence="2 3">Pla123a</strain>
    </source>
</reference>
<sequence>MRVAVIGSGVSGSLAARLLASRHEVTLYEAADHLGGHAQTVDVEVDGVRVAADVAFMVFNRRTYPNFCRMLELLGIDSRASDMSFSVRCDATGLEYQGSSLDGLFAQRRNAVDPRFWRMIADIVRFNRSARRAANNPAELANLSAGDFVEQCGVGRRFVSHYLAPMAAAIWSSRPSGVLAFPAPFLIGFFQNHGLLQLRDRPQWRTITGGSRRYVAALLSPLEEAGGIRTGDPVVAVERRPAGVAVRRASGSEECFDEVVFATHADQTLAMLHRPTADERQVLSAFPYQPNRAVLHTDASALPSRSAAWASWNYRLSTESDSPATVTYDLTRLQGLKTPRPLLLTLNPTTPIDPGSVIREFHFTHPAYSADSIGAQPRWDEISGRDRIHYCGAYWGYGFHEDGVNSALAVAKHFGIGLEACTAACTRGSLPTAAGSR</sequence>
<dbReference type="Gene3D" id="3.90.660.20">
    <property type="entry name" value="Protoporphyrinogen oxidase, mitochondrial, domain 2"/>
    <property type="match status" value="1"/>
</dbReference>
<dbReference type="Proteomes" id="UP000318478">
    <property type="component" value="Unassembled WGS sequence"/>
</dbReference>
<evidence type="ECO:0000313" key="3">
    <source>
        <dbReference type="Proteomes" id="UP000318478"/>
    </source>
</evidence>
<dbReference type="GO" id="GO:0016491">
    <property type="term" value="F:oxidoreductase activity"/>
    <property type="evidence" value="ECO:0007669"/>
    <property type="project" value="InterPro"/>
</dbReference>
<dbReference type="PANTHER" id="PTHR42923">
    <property type="entry name" value="PROTOPORPHYRINOGEN OXIDASE"/>
    <property type="match status" value="1"/>
</dbReference>
<dbReference type="EMBL" id="SJPO01000006">
    <property type="protein sequence ID" value="TWT76121.1"/>
    <property type="molecule type" value="Genomic_DNA"/>
</dbReference>
<dbReference type="RefSeq" id="WP_146588102.1">
    <property type="nucleotide sequence ID" value="NZ_SJPO01000006.1"/>
</dbReference>
<evidence type="ECO:0000313" key="2">
    <source>
        <dbReference type="EMBL" id="TWT76121.1"/>
    </source>
</evidence>
<dbReference type="InterPro" id="IPR050464">
    <property type="entry name" value="Zeta_carotene_desat/Oxidored"/>
</dbReference>
<protein>
    <recommendedName>
        <fullName evidence="1">Amine oxidase domain-containing protein</fullName>
    </recommendedName>
</protein>
<dbReference type="InterPro" id="IPR036188">
    <property type="entry name" value="FAD/NAD-bd_sf"/>
</dbReference>
<dbReference type="SUPFAM" id="SSF51905">
    <property type="entry name" value="FAD/NAD(P)-binding domain"/>
    <property type="match status" value="1"/>
</dbReference>
<comment type="caution">
    <text evidence="2">The sequence shown here is derived from an EMBL/GenBank/DDBJ whole genome shotgun (WGS) entry which is preliminary data.</text>
</comment>
<keyword evidence="3" id="KW-1185">Reference proteome</keyword>
<dbReference type="OrthoDB" id="20837at2"/>
<dbReference type="InterPro" id="IPR002937">
    <property type="entry name" value="Amino_oxidase"/>
</dbReference>